<dbReference type="EMBL" id="JBICRM010000036">
    <property type="protein sequence ID" value="MFG1709426.1"/>
    <property type="molecule type" value="Genomic_DNA"/>
</dbReference>
<evidence type="ECO:0000256" key="1">
    <source>
        <dbReference type="SAM" id="MobiDB-lite"/>
    </source>
</evidence>
<gene>
    <name evidence="2" type="ORF">ACFLIM_40175</name>
</gene>
<dbReference type="Proteomes" id="UP001603978">
    <property type="component" value="Unassembled WGS sequence"/>
</dbReference>
<keyword evidence="3" id="KW-1185">Reference proteome</keyword>
<organism evidence="2 3">
    <name type="scientific">Nonomuraea marmarensis</name>
    <dbReference type="NCBI Taxonomy" id="3351344"/>
    <lineage>
        <taxon>Bacteria</taxon>
        <taxon>Bacillati</taxon>
        <taxon>Actinomycetota</taxon>
        <taxon>Actinomycetes</taxon>
        <taxon>Streptosporangiales</taxon>
        <taxon>Streptosporangiaceae</taxon>
        <taxon>Nonomuraea</taxon>
    </lineage>
</organism>
<sequence length="60" mass="6584">MARRPQWWWPGGHHHGADGTDGEAPGIQHAYGNLTAPTPELEQTTYTDHDALVIRAGLPK</sequence>
<comment type="caution">
    <text evidence="2">The sequence shown here is derived from an EMBL/GenBank/DDBJ whole genome shotgun (WGS) entry which is preliminary data.</text>
</comment>
<dbReference type="RefSeq" id="WP_393174184.1">
    <property type="nucleotide sequence ID" value="NZ_JBICRM010000036.1"/>
</dbReference>
<name>A0ABW7APY3_9ACTN</name>
<reference evidence="2 3" key="1">
    <citation type="submission" date="2024-10" db="EMBL/GenBank/DDBJ databases">
        <authorList>
            <person name="Topkara A.R."/>
            <person name="Saygin H."/>
        </authorList>
    </citation>
    <scope>NUCLEOTIDE SEQUENCE [LARGE SCALE GENOMIC DNA]</scope>
    <source>
        <strain evidence="2 3">M3C6</strain>
    </source>
</reference>
<evidence type="ECO:0000313" key="3">
    <source>
        <dbReference type="Proteomes" id="UP001603978"/>
    </source>
</evidence>
<proteinExistence type="predicted"/>
<protein>
    <submittedName>
        <fullName evidence="2">Uncharacterized protein</fullName>
    </submittedName>
</protein>
<evidence type="ECO:0000313" key="2">
    <source>
        <dbReference type="EMBL" id="MFG1709426.1"/>
    </source>
</evidence>
<accession>A0ABW7APY3</accession>
<feature type="region of interest" description="Disordered" evidence="1">
    <location>
        <begin position="1"/>
        <end position="27"/>
    </location>
</feature>